<evidence type="ECO:0000313" key="1">
    <source>
        <dbReference type="EMBL" id="USS85549.1"/>
    </source>
</evidence>
<gene>
    <name evidence="1" type="ORF">M3M35_02585</name>
</gene>
<keyword evidence="2" id="KW-1185">Reference proteome</keyword>
<accession>A0ABY5BPZ9</accession>
<evidence type="ECO:0000313" key="2">
    <source>
        <dbReference type="Proteomes" id="UP001056707"/>
    </source>
</evidence>
<dbReference type="Proteomes" id="UP001056707">
    <property type="component" value="Chromosome"/>
</dbReference>
<protein>
    <submittedName>
        <fullName evidence="1">Uncharacterized protein</fullName>
    </submittedName>
</protein>
<reference evidence="1" key="1">
    <citation type="submission" date="2022-05" db="EMBL/GenBank/DDBJ databases">
        <authorList>
            <person name="Oliphant S.A."/>
            <person name="Watson-Haigh N.S."/>
            <person name="Sumby K.M."/>
            <person name="Gardner J.M."/>
            <person name="Jiranek V."/>
        </authorList>
    </citation>
    <scope>NUCLEOTIDE SEQUENCE</scope>
    <source>
        <strain evidence="1">KI16_H9</strain>
    </source>
</reference>
<dbReference type="RefSeq" id="WP_252750444.1">
    <property type="nucleotide sequence ID" value="NZ_CP097116.1"/>
</dbReference>
<name>A0ABY5BPZ9_9LACO</name>
<organism evidence="1 2">
    <name type="scientific">Fructilactobacillus myrtifloralis</name>
    <dbReference type="NCBI Taxonomy" id="2940301"/>
    <lineage>
        <taxon>Bacteria</taxon>
        <taxon>Bacillati</taxon>
        <taxon>Bacillota</taxon>
        <taxon>Bacilli</taxon>
        <taxon>Lactobacillales</taxon>
        <taxon>Lactobacillaceae</taxon>
        <taxon>Fructilactobacillus</taxon>
    </lineage>
</organism>
<dbReference type="EMBL" id="CP097116">
    <property type="protein sequence ID" value="USS85549.1"/>
    <property type="molecule type" value="Genomic_DNA"/>
</dbReference>
<sequence>MEPTKEAFTAQLEQLQNGKLQELTVQPDQFFTFQQAFMDYPTRKRVVGTAQENGVVVYHYASAN</sequence>
<proteinExistence type="predicted"/>